<evidence type="ECO:0000313" key="2">
    <source>
        <dbReference type="EMBL" id="MBX56283.1"/>
    </source>
</evidence>
<name>A0A2P2PNG1_RHIMU</name>
<dbReference type="EMBL" id="GGEC01075799">
    <property type="protein sequence ID" value="MBX56283.1"/>
    <property type="molecule type" value="Transcribed_RNA"/>
</dbReference>
<dbReference type="AlphaFoldDB" id="A0A2P2PNG1"/>
<proteinExistence type="predicted"/>
<reference evidence="2" key="1">
    <citation type="submission" date="2018-02" db="EMBL/GenBank/DDBJ databases">
        <title>Rhizophora mucronata_Transcriptome.</title>
        <authorList>
            <person name="Meera S.P."/>
            <person name="Sreeshan A."/>
            <person name="Augustine A."/>
        </authorList>
    </citation>
    <scope>NUCLEOTIDE SEQUENCE</scope>
    <source>
        <tissue evidence="2">Leaf</tissue>
    </source>
</reference>
<keyword evidence="1" id="KW-0472">Membrane</keyword>
<keyword evidence="1" id="KW-1133">Transmembrane helix</keyword>
<keyword evidence="1" id="KW-0812">Transmembrane</keyword>
<organism evidence="2">
    <name type="scientific">Rhizophora mucronata</name>
    <name type="common">Asiatic mangrove</name>
    <dbReference type="NCBI Taxonomy" id="61149"/>
    <lineage>
        <taxon>Eukaryota</taxon>
        <taxon>Viridiplantae</taxon>
        <taxon>Streptophyta</taxon>
        <taxon>Embryophyta</taxon>
        <taxon>Tracheophyta</taxon>
        <taxon>Spermatophyta</taxon>
        <taxon>Magnoliopsida</taxon>
        <taxon>eudicotyledons</taxon>
        <taxon>Gunneridae</taxon>
        <taxon>Pentapetalae</taxon>
        <taxon>rosids</taxon>
        <taxon>fabids</taxon>
        <taxon>Malpighiales</taxon>
        <taxon>Rhizophoraceae</taxon>
        <taxon>Rhizophora</taxon>
    </lineage>
</organism>
<protein>
    <submittedName>
        <fullName evidence="2">Uncharacterized protein</fullName>
    </submittedName>
</protein>
<accession>A0A2P2PNG1</accession>
<feature type="transmembrane region" description="Helical" evidence="1">
    <location>
        <begin position="12"/>
        <end position="30"/>
    </location>
</feature>
<sequence length="44" mass="5219">MFYQLYSTRDAPYILCILVFSCVILILFIQTSNDCGVFYNARFR</sequence>
<evidence type="ECO:0000256" key="1">
    <source>
        <dbReference type="SAM" id="Phobius"/>
    </source>
</evidence>